<dbReference type="EMBL" id="JABEMD010000014">
    <property type="protein sequence ID" value="NNH11320.1"/>
    <property type="molecule type" value="Genomic_DNA"/>
</dbReference>
<evidence type="ECO:0000256" key="1">
    <source>
        <dbReference type="SAM" id="SignalP"/>
    </source>
</evidence>
<dbReference type="InterPro" id="IPR058248">
    <property type="entry name" value="Lxx211020-like"/>
</dbReference>
<dbReference type="PANTHER" id="PTHR36302:SF1">
    <property type="entry name" value="COPPER CHAPERONE PCU(A)C"/>
    <property type="match status" value="1"/>
</dbReference>
<dbReference type="InterPro" id="IPR036182">
    <property type="entry name" value="PCuAC_sf"/>
</dbReference>
<dbReference type="Pfam" id="PF04314">
    <property type="entry name" value="PCuAC"/>
    <property type="match status" value="1"/>
</dbReference>
<comment type="caution">
    <text evidence="2">The sequence shown here is derived from an EMBL/GenBank/DDBJ whole genome shotgun (WGS) entry which is preliminary data.</text>
</comment>
<dbReference type="RefSeq" id="WP_053820905.1">
    <property type="nucleotide sequence ID" value="NZ_BAAAEB010000035.1"/>
</dbReference>
<dbReference type="SUPFAM" id="SSF110087">
    <property type="entry name" value="DR1885-like metal-binding protein"/>
    <property type="match status" value="1"/>
</dbReference>
<dbReference type="AlphaFoldDB" id="A0A849B6R9"/>
<dbReference type="InterPro" id="IPR007410">
    <property type="entry name" value="LpqE-like"/>
</dbReference>
<dbReference type="PANTHER" id="PTHR36302">
    <property type="entry name" value="BLR7088 PROTEIN"/>
    <property type="match status" value="1"/>
</dbReference>
<evidence type="ECO:0000313" key="3">
    <source>
        <dbReference type="Proteomes" id="UP000542973"/>
    </source>
</evidence>
<keyword evidence="1" id="KW-0732">Signal</keyword>
<feature type="chain" id="PRO_5032910016" evidence="1">
    <location>
        <begin position="23"/>
        <end position="157"/>
    </location>
</feature>
<dbReference type="Proteomes" id="UP000542973">
    <property type="component" value="Unassembled WGS sequence"/>
</dbReference>
<reference evidence="2 3" key="1">
    <citation type="submission" date="2020-05" db="EMBL/GenBank/DDBJ databases">
        <title>MicrobeNet Type strains.</title>
        <authorList>
            <person name="Nicholson A.C."/>
        </authorList>
    </citation>
    <scope>NUCLEOTIDE SEQUENCE [LARGE SCALE GENOMIC DNA]</scope>
    <source>
        <strain evidence="2 3">ATCC 700815</strain>
    </source>
</reference>
<feature type="signal peptide" evidence="1">
    <location>
        <begin position="1"/>
        <end position="22"/>
    </location>
</feature>
<accession>A0A849B6R9</accession>
<gene>
    <name evidence="2" type="ORF">HLB16_10545</name>
</gene>
<organism evidence="2 3">
    <name type="scientific">Cupriavidus gilardii</name>
    <dbReference type="NCBI Taxonomy" id="82541"/>
    <lineage>
        <taxon>Bacteria</taxon>
        <taxon>Pseudomonadati</taxon>
        <taxon>Pseudomonadota</taxon>
        <taxon>Betaproteobacteria</taxon>
        <taxon>Burkholderiales</taxon>
        <taxon>Burkholderiaceae</taxon>
        <taxon>Cupriavidus</taxon>
    </lineage>
</organism>
<evidence type="ECO:0000313" key="2">
    <source>
        <dbReference type="EMBL" id="NNH11320.1"/>
    </source>
</evidence>
<protein>
    <submittedName>
        <fullName evidence="2">Copper chaperone PCu(A)C</fullName>
    </submittedName>
</protein>
<dbReference type="Gene3D" id="2.60.40.1890">
    <property type="entry name" value="PCu(A)C copper chaperone"/>
    <property type="match status" value="1"/>
</dbReference>
<name>A0A849B6R9_9BURK</name>
<sequence length="157" mass="16584">MQAKLFAAAAACCALISTAAFAQIDIRNAWARGTVPAQTATGVFMTLHAHQNARLVGVSTPVATTAEVHEMKMEGNVMRMRALDALPLPKMEDVELKPGGYHVMLLGLKAPLNVGDKVPVTLKFEQGGKLIEQRVDAEVRGLTAPAHGGGAAANHKH</sequence>
<proteinExistence type="predicted"/>